<evidence type="ECO:0000259" key="1">
    <source>
        <dbReference type="PROSITE" id="PS50995"/>
    </source>
</evidence>
<dbReference type="InterPro" id="IPR039422">
    <property type="entry name" value="MarR/SlyA-like"/>
</dbReference>
<dbReference type="KEGG" id="pbs:Plabr_0378"/>
<dbReference type="InterPro" id="IPR000835">
    <property type="entry name" value="HTH_MarR-typ"/>
</dbReference>
<dbReference type="PROSITE" id="PS50995">
    <property type="entry name" value="HTH_MARR_2"/>
    <property type="match status" value="1"/>
</dbReference>
<gene>
    <name evidence="2" type="ordered locus">Plabr_0378</name>
</gene>
<dbReference type="Proteomes" id="UP000006860">
    <property type="component" value="Chromosome"/>
</dbReference>
<dbReference type="STRING" id="756272.Plabr_0378"/>
<dbReference type="Pfam" id="PF01047">
    <property type="entry name" value="MarR"/>
    <property type="match status" value="1"/>
</dbReference>
<feature type="domain" description="HTH marR-type" evidence="1">
    <location>
        <begin position="19"/>
        <end position="153"/>
    </location>
</feature>
<reference evidence="3" key="1">
    <citation type="submission" date="2011-02" db="EMBL/GenBank/DDBJ databases">
        <title>The complete genome of Planctomyces brasiliensis DSM 5305.</title>
        <authorList>
            <person name="Lucas S."/>
            <person name="Copeland A."/>
            <person name="Lapidus A."/>
            <person name="Bruce D."/>
            <person name="Goodwin L."/>
            <person name="Pitluck S."/>
            <person name="Kyrpides N."/>
            <person name="Mavromatis K."/>
            <person name="Pagani I."/>
            <person name="Ivanova N."/>
            <person name="Ovchinnikova G."/>
            <person name="Lu M."/>
            <person name="Detter J.C."/>
            <person name="Han C."/>
            <person name="Land M."/>
            <person name="Hauser L."/>
            <person name="Markowitz V."/>
            <person name="Cheng J.-F."/>
            <person name="Hugenholtz P."/>
            <person name="Woyke T."/>
            <person name="Wu D."/>
            <person name="Tindall B."/>
            <person name="Pomrenke H.G."/>
            <person name="Brambilla E."/>
            <person name="Klenk H.-P."/>
            <person name="Eisen J.A."/>
        </authorList>
    </citation>
    <scope>NUCLEOTIDE SEQUENCE [LARGE SCALE GENOMIC DNA]</scope>
    <source>
        <strain evidence="3">ATCC 49424 / DSM 5305 / JCM 21570 / NBRC 103401 / IFAM 1448</strain>
    </source>
</reference>
<dbReference type="SMART" id="SM00347">
    <property type="entry name" value="HTH_MARR"/>
    <property type="match status" value="1"/>
</dbReference>
<evidence type="ECO:0000313" key="3">
    <source>
        <dbReference type="Proteomes" id="UP000006860"/>
    </source>
</evidence>
<name>F0SRE4_RUBBR</name>
<organism evidence="2 3">
    <name type="scientific">Rubinisphaera brasiliensis (strain ATCC 49424 / DSM 5305 / JCM 21570 / IAM 15109 / NBRC 103401 / IFAM 1448)</name>
    <name type="common">Planctomyces brasiliensis</name>
    <dbReference type="NCBI Taxonomy" id="756272"/>
    <lineage>
        <taxon>Bacteria</taxon>
        <taxon>Pseudomonadati</taxon>
        <taxon>Planctomycetota</taxon>
        <taxon>Planctomycetia</taxon>
        <taxon>Planctomycetales</taxon>
        <taxon>Planctomycetaceae</taxon>
        <taxon>Rubinisphaera</taxon>
    </lineage>
</organism>
<sequence>MNATRQTETAERIPFDSAEQELYLNLWRTYDCLKALEERLFSQYQLSPQQYNLLRILQHDDPNPLPTLKLGQRLISRSPDITRMLDRLEKQGLIQRERRSENRRIVHVHLTDAGRQKLEEMAEPVRQMHAEQFGDLDENQQKALLQLLKAARGVHEDGSCSWLSE</sequence>
<dbReference type="RefSeq" id="WP_013626749.1">
    <property type="nucleotide sequence ID" value="NC_015174.1"/>
</dbReference>
<dbReference type="HOGENOM" id="CLU_083287_27_2_0"/>
<evidence type="ECO:0000313" key="2">
    <source>
        <dbReference type="EMBL" id="ADY58005.1"/>
    </source>
</evidence>
<dbReference type="InterPro" id="IPR036388">
    <property type="entry name" value="WH-like_DNA-bd_sf"/>
</dbReference>
<proteinExistence type="predicted"/>
<dbReference type="GO" id="GO:0003700">
    <property type="term" value="F:DNA-binding transcription factor activity"/>
    <property type="evidence" value="ECO:0007669"/>
    <property type="project" value="InterPro"/>
</dbReference>
<dbReference type="PRINTS" id="PR00598">
    <property type="entry name" value="HTHMARR"/>
</dbReference>
<dbReference type="PANTHER" id="PTHR33164:SF101">
    <property type="entry name" value="TRANSCRIPTIONAL REPRESSOR MPRA"/>
    <property type="match status" value="1"/>
</dbReference>
<accession>F0SRE4</accession>
<dbReference type="GO" id="GO:0006950">
    <property type="term" value="P:response to stress"/>
    <property type="evidence" value="ECO:0007669"/>
    <property type="project" value="TreeGrafter"/>
</dbReference>
<dbReference type="Gene3D" id="1.10.10.10">
    <property type="entry name" value="Winged helix-like DNA-binding domain superfamily/Winged helix DNA-binding domain"/>
    <property type="match status" value="1"/>
</dbReference>
<keyword evidence="3" id="KW-1185">Reference proteome</keyword>
<dbReference type="EMBL" id="CP002546">
    <property type="protein sequence ID" value="ADY58005.1"/>
    <property type="molecule type" value="Genomic_DNA"/>
</dbReference>
<dbReference type="SUPFAM" id="SSF46785">
    <property type="entry name" value="Winged helix' DNA-binding domain"/>
    <property type="match status" value="1"/>
</dbReference>
<dbReference type="AlphaFoldDB" id="F0SRE4"/>
<dbReference type="InterPro" id="IPR036390">
    <property type="entry name" value="WH_DNA-bd_sf"/>
</dbReference>
<dbReference type="PANTHER" id="PTHR33164">
    <property type="entry name" value="TRANSCRIPTIONAL REGULATOR, MARR FAMILY"/>
    <property type="match status" value="1"/>
</dbReference>
<dbReference type="OrthoDB" id="213484at2"/>
<protein>
    <submittedName>
        <fullName evidence="2">Transcriptional regulator, MarR family</fullName>
    </submittedName>
</protein>
<dbReference type="eggNOG" id="COG1846">
    <property type="taxonomic scope" value="Bacteria"/>
</dbReference>